<gene>
    <name evidence="1" type="ORF">AVEN_256056_1</name>
</gene>
<accession>A0A4Y2LSR6</accession>
<name>A0A4Y2LSR6_ARAVE</name>
<evidence type="ECO:0000313" key="2">
    <source>
        <dbReference type="Proteomes" id="UP000499080"/>
    </source>
</evidence>
<dbReference type="EMBL" id="BGPR01006165">
    <property type="protein sequence ID" value="GBN16576.1"/>
    <property type="molecule type" value="Genomic_DNA"/>
</dbReference>
<dbReference type="Proteomes" id="UP000499080">
    <property type="component" value="Unassembled WGS sequence"/>
</dbReference>
<dbReference type="AlphaFoldDB" id="A0A4Y2LSR6"/>
<organism evidence="1 2">
    <name type="scientific">Araneus ventricosus</name>
    <name type="common">Orbweaver spider</name>
    <name type="synonym">Epeira ventricosa</name>
    <dbReference type="NCBI Taxonomy" id="182803"/>
    <lineage>
        <taxon>Eukaryota</taxon>
        <taxon>Metazoa</taxon>
        <taxon>Ecdysozoa</taxon>
        <taxon>Arthropoda</taxon>
        <taxon>Chelicerata</taxon>
        <taxon>Arachnida</taxon>
        <taxon>Araneae</taxon>
        <taxon>Araneomorphae</taxon>
        <taxon>Entelegynae</taxon>
        <taxon>Araneoidea</taxon>
        <taxon>Araneidae</taxon>
        <taxon>Araneus</taxon>
    </lineage>
</organism>
<evidence type="ECO:0000313" key="1">
    <source>
        <dbReference type="EMBL" id="GBN16576.1"/>
    </source>
</evidence>
<sequence>MPFHFLAHPFAQIIHGRSTQRKLIRYLCLRSPTEPTSPHAFKTQTPLALISSRAKQPPLTHLYRSHFSNYDLTVQMKWLDIQPSASHPSNSHWIFRIDDEFWRGAVVNVQPKAQFP</sequence>
<reference evidence="1 2" key="1">
    <citation type="journal article" date="2019" name="Sci. Rep.">
        <title>Orb-weaving spider Araneus ventricosus genome elucidates the spidroin gene catalogue.</title>
        <authorList>
            <person name="Kono N."/>
            <person name="Nakamura H."/>
            <person name="Ohtoshi R."/>
            <person name="Moran D.A.P."/>
            <person name="Shinohara A."/>
            <person name="Yoshida Y."/>
            <person name="Fujiwara M."/>
            <person name="Mori M."/>
            <person name="Tomita M."/>
            <person name="Arakawa K."/>
        </authorList>
    </citation>
    <scope>NUCLEOTIDE SEQUENCE [LARGE SCALE GENOMIC DNA]</scope>
</reference>
<proteinExistence type="predicted"/>
<comment type="caution">
    <text evidence="1">The sequence shown here is derived from an EMBL/GenBank/DDBJ whole genome shotgun (WGS) entry which is preliminary data.</text>
</comment>
<protein>
    <submittedName>
        <fullName evidence="1">Uncharacterized protein</fullName>
    </submittedName>
</protein>
<keyword evidence="2" id="KW-1185">Reference proteome</keyword>